<proteinExistence type="predicted"/>
<evidence type="ECO:0000313" key="3">
    <source>
        <dbReference type="EMBL" id="EXV03843.1"/>
    </source>
</evidence>
<evidence type="ECO:0000259" key="2">
    <source>
        <dbReference type="PROSITE" id="PS51352"/>
    </source>
</evidence>
<dbReference type="InterPro" id="IPR013766">
    <property type="entry name" value="Thioredoxin_domain"/>
</dbReference>
<dbReference type="EMBL" id="JELW01000003">
    <property type="protein sequence ID" value="EXV03843.1"/>
    <property type="molecule type" value="Genomic_DNA"/>
</dbReference>
<dbReference type="OrthoDB" id="19690at2759"/>
<feature type="region of interest" description="Disordered" evidence="1">
    <location>
        <begin position="191"/>
        <end position="216"/>
    </location>
</feature>
<dbReference type="SUPFAM" id="SSF52833">
    <property type="entry name" value="Thioredoxin-like"/>
    <property type="match status" value="1"/>
</dbReference>
<dbReference type="Pfam" id="PF00085">
    <property type="entry name" value="Thioredoxin"/>
    <property type="match status" value="1"/>
</dbReference>
<accession>A0A0A1V2N4</accession>
<gene>
    <name evidence="3" type="ORF">X797_003642</name>
</gene>
<dbReference type="Gene3D" id="3.40.30.10">
    <property type="entry name" value="Glutaredoxin"/>
    <property type="match status" value="1"/>
</dbReference>
<evidence type="ECO:0000256" key="1">
    <source>
        <dbReference type="SAM" id="MobiDB-lite"/>
    </source>
</evidence>
<dbReference type="AlphaFoldDB" id="A0A0A1V2N4"/>
<feature type="domain" description="Thioredoxin" evidence="2">
    <location>
        <begin position="43"/>
        <end position="190"/>
    </location>
</feature>
<organism evidence="3 4">
    <name type="scientific">Metarhizium robertsii</name>
    <dbReference type="NCBI Taxonomy" id="568076"/>
    <lineage>
        <taxon>Eukaryota</taxon>
        <taxon>Fungi</taxon>
        <taxon>Dikarya</taxon>
        <taxon>Ascomycota</taxon>
        <taxon>Pezizomycotina</taxon>
        <taxon>Sordariomycetes</taxon>
        <taxon>Hypocreomycetidae</taxon>
        <taxon>Hypocreales</taxon>
        <taxon>Clavicipitaceae</taxon>
        <taxon>Metarhizium</taxon>
    </lineage>
</organism>
<reference evidence="3 4" key="1">
    <citation type="submission" date="2014-02" db="EMBL/GenBank/DDBJ databases">
        <title>The genome sequence of the entomopathogenic fungus Metarhizium robertsii ARSEF 2575.</title>
        <authorList>
            <person name="Giuliano Garisto Donzelli B."/>
            <person name="Roe B.A."/>
            <person name="Macmil S.L."/>
            <person name="Krasnoff S.B."/>
            <person name="Gibson D.M."/>
        </authorList>
    </citation>
    <scope>NUCLEOTIDE SEQUENCE [LARGE SCALE GENOMIC DNA]</scope>
    <source>
        <strain evidence="3 4">ARSEF 2575</strain>
    </source>
</reference>
<evidence type="ECO:0000313" key="4">
    <source>
        <dbReference type="Proteomes" id="UP000030151"/>
    </source>
</evidence>
<dbReference type="Proteomes" id="UP000030151">
    <property type="component" value="Unassembled WGS sequence"/>
</dbReference>
<comment type="caution">
    <text evidence="3">The sequence shown here is derived from an EMBL/GenBank/DDBJ whole genome shotgun (WGS) entry which is preliminary data.</text>
</comment>
<dbReference type="HOGENOM" id="CLU_098391_1_0_1"/>
<dbReference type="eggNOG" id="ENOG502S5WK">
    <property type="taxonomic scope" value="Eukaryota"/>
</dbReference>
<dbReference type="InterPro" id="IPR036249">
    <property type="entry name" value="Thioredoxin-like_sf"/>
</dbReference>
<dbReference type="CDD" id="cd02947">
    <property type="entry name" value="TRX_family"/>
    <property type="match status" value="1"/>
</dbReference>
<name>A0A0A1V2N4_9HYPO</name>
<protein>
    <submittedName>
        <fullName evidence="3">Thioredoxin family protein</fullName>
    </submittedName>
</protein>
<dbReference type="PROSITE" id="PS51352">
    <property type="entry name" value="THIOREDOXIN_2"/>
    <property type="match status" value="1"/>
</dbReference>
<sequence length="216" mass="23187">MPPIIISSNIAPRTIRLGTKAAAANLAVRETSVTRPHYYPLHAAASLRAFQSTTPARQPKNQVYNPIRNPDTFNTYLSLSSSSRIPLLTLWTASWCPTCRTVLPLIQSLVESGTGESEGGVAFAPVEFDAPDIMSSSSYTENLAMTYMITSIPTLLSFDAGEAQTATKVTDGRKLADRQFLIEWIQHEARRHGGRGGGGDGGPGSSVFGGLFGSKK</sequence>
<feature type="compositionally biased region" description="Gly residues" evidence="1">
    <location>
        <begin position="195"/>
        <end position="204"/>
    </location>
</feature>